<dbReference type="FunFam" id="2.170.40.20:FF:000004">
    <property type="entry name" value="Envelope glycoprotein gp160"/>
    <property type="match status" value="1"/>
</dbReference>
<evidence type="ECO:0000256" key="4">
    <source>
        <dbReference type="ARBA" id="ARBA00022570"/>
    </source>
</evidence>
<evidence type="ECO:0000256" key="3">
    <source>
        <dbReference type="ARBA" id="ARBA00022510"/>
    </source>
</evidence>
<evidence type="ECO:0000256" key="5">
    <source>
        <dbReference type="ARBA" id="ARBA00022581"/>
    </source>
</evidence>
<gene>
    <name evidence="17" type="primary">env</name>
</gene>
<dbReference type="EMBL" id="AF457083">
    <property type="protein sequence ID" value="AAN03272.1"/>
    <property type="molecule type" value="Genomic_DNA"/>
</dbReference>
<keyword evidence="14" id="KW-1160">Virus entry into host cell</keyword>
<evidence type="ECO:0000259" key="16">
    <source>
        <dbReference type="Pfam" id="PF00516"/>
    </source>
</evidence>
<evidence type="ECO:0000256" key="2">
    <source>
        <dbReference type="ARBA" id="ARBA00022506"/>
    </source>
</evidence>
<evidence type="ECO:0000256" key="9">
    <source>
        <dbReference type="ARBA" id="ARBA00022844"/>
    </source>
</evidence>
<evidence type="ECO:0000313" key="17">
    <source>
        <dbReference type="EMBL" id="AAN03272.1"/>
    </source>
</evidence>
<feature type="transmembrane region" description="Helical" evidence="15">
    <location>
        <begin position="20"/>
        <end position="41"/>
    </location>
</feature>
<dbReference type="Gene3D" id="2.170.40.20">
    <property type="entry name" value="Human immunodeficiency virus 1, Gp160, envelope glycoprotein"/>
    <property type="match status" value="2"/>
</dbReference>
<keyword evidence="2" id="KW-1168">Fusion of virus membrane with host membrane</keyword>
<keyword evidence="9" id="KW-0946">Virion</keyword>
<keyword evidence="15" id="KW-0812">Transmembrane</keyword>
<comment type="subcellular location">
    <subcellularLocation>
        <location evidence="1">Virion membrane</location>
    </subcellularLocation>
</comment>
<name>Q8JBH1_HV1</name>
<evidence type="ECO:0000256" key="15">
    <source>
        <dbReference type="SAM" id="Phobius"/>
    </source>
</evidence>
<dbReference type="Pfam" id="PF00516">
    <property type="entry name" value="GP120"/>
    <property type="match status" value="1"/>
</dbReference>
<keyword evidence="11 15" id="KW-0472">Membrane</keyword>
<dbReference type="SUPFAM" id="SSF56502">
    <property type="entry name" value="gp120 core"/>
    <property type="match status" value="1"/>
</dbReference>
<dbReference type="Proteomes" id="UP000172515">
    <property type="component" value="Genome"/>
</dbReference>
<dbReference type="GO" id="GO:0039654">
    <property type="term" value="P:fusion of virus membrane with host endosome membrane"/>
    <property type="evidence" value="ECO:0007669"/>
    <property type="project" value="UniProtKB-KW"/>
</dbReference>
<proteinExistence type="predicted"/>
<keyword evidence="12" id="KW-1015">Disulfide bond</keyword>
<evidence type="ECO:0000256" key="14">
    <source>
        <dbReference type="ARBA" id="ARBA00023296"/>
    </source>
</evidence>
<reference evidence="17 18" key="1">
    <citation type="journal article" date="2002" name="AIDS">
        <title>Forty-one near full-length HIV-1 sequences from Kenya reveal an epidemic of subtype A and A-containing recombinants.</title>
        <authorList>
            <person name="Dowling W.E."/>
            <person name="Kim B."/>
            <person name="Mason C.J."/>
            <person name="Wasunna K.M."/>
            <person name="Alam U."/>
            <person name="Elson L."/>
            <person name="Birx D.L."/>
            <person name="Robb M.L."/>
            <person name="McCutchan F.E."/>
            <person name="Carr J.K."/>
        </authorList>
    </citation>
    <scope>NUCLEOTIDE SEQUENCE [LARGE SCALE GENOMIC DNA]</scope>
</reference>
<keyword evidence="13" id="KW-0325">Glycoprotein</keyword>
<organism evidence="17 18">
    <name type="scientific">Human immunodeficiency virus type 1</name>
    <name type="common">HIV-1</name>
    <dbReference type="NCBI Taxonomy" id="11676"/>
    <lineage>
        <taxon>Viruses</taxon>
        <taxon>Riboviria</taxon>
        <taxon>Pararnavirae</taxon>
        <taxon>Artverviricota</taxon>
        <taxon>Revtraviricetes</taxon>
        <taxon>Ortervirales</taxon>
        <taxon>Retroviridae</taxon>
        <taxon>Orthoretrovirinae</taxon>
        <taxon>Lentivirus</taxon>
        <taxon>Lentivirus humimdef1</taxon>
    </lineage>
</organism>
<evidence type="ECO:0000256" key="1">
    <source>
        <dbReference type="ARBA" id="ARBA00004182"/>
    </source>
</evidence>
<dbReference type="GO" id="GO:0075512">
    <property type="term" value="P:clathrin-dependent endocytosis of virus by host cell"/>
    <property type="evidence" value="ECO:0007669"/>
    <property type="project" value="UniProtKB-KW"/>
</dbReference>
<evidence type="ECO:0000256" key="10">
    <source>
        <dbReference type="ARBA" id="ARBA00022890"/>
    </source>
</evidence>
<accession>Q8JBH1</accession>
<keyword evidence="15" id="KW-1133">Transmembrane helix</keyword>
<evidence type="ECO:0000256" key="6">
    <source>
        <dbReference type="ARBA" id="ARBA00022595"/>
    </source>
</evidence>
<keyword evidence="3" id="KW-1170">Fusion of virus membrane with host endosomal membrane</keyword>
<evidence type="ECO:0000313" key="18">
    <source>
        <dbReference type="Proteomes" id="UP000172515"/>
    </source>
</evidence>
<evidence type="ECO:0000256" key="8">
    <source>
        <dbReference type="ARBA" id="ARBA00022804"/>
    </source>
</evidence>
<evidence type="ECO:0000256" key="13">
    <source>
        <dbReference type="ARBA" id="ARBA00023180"/>
    </source>
</evidence>
<protein>
    <submittedName>
        <fullName evidence="17">Truncated envelope glycoprotein</fullName>
    </submittedName>
</protein>
<feature type="domain" description="Human immunodeficiency virus 1 envelope glycoprotein Gp120" evidence="16">
    <location>
        <begin position="142"/>
        <end position="310"/>
    </location>
</feature>
<dbReference type="GO" id="GO:0019031">
    <property type="term" value="C:viral envelope"/>
    <property type="evidence" value="ECO:0007669"/>
    <property type="project" value="UniProtKB-KW"/>
</dbReference>
<keyword evidence="6" id="KW-1162">Viral penetration into host cytoplasm</keyword>
<evidence type="ECO:0000256" key="7">
    <source>
        <dbReference type="ARBA" id="ARBA00022729"/>
    </source>
</evidence>
<keyword evidence="8" id="KW-1161">Viral attachment to host cell</keyword>
<keyword evidence="5" id="KW-0945">Host-virus interaction</keyword>
<evidence type="ECO:0000256" key="11">
    <source>
        <dbReference type="ARBA" id="ARBA00023136"/>
    </source>
</evidence>
<keyword evidence="17" id="KW-0261">Viral envelope protein</keyword>
<keyword evidence="4" id="KW-1165">Clathrin-mediated endocytosis of virus by host</keyword>
<dbReference type="GO" id="GO:0055036">
    <property type="term" value="C:virion membrane"/>
    <property type="evidence" value="ECO:0007669"/>
    <property type="project" value="UniProtKB-SubCell"/>
</dbReference>
<keyword evidence="7" id="KW-0732">Signal</keyword>
<dbReference type="InterPro" id="IPR000777">
    <property type="entry name" value="HIV1_Gp120"/>
</dbReference>
<sequence>MRVMGIQTSWQNLWRWGTMILGLIIICSAAENLWVTVYYGVPVWKDAETTLFCASDAKAHDTEAHNIWATHACVPTDPNPQEINLENVTEEFNMWKNSMVEQMHMDIISLWDQSLKPCVKLTPLCVTLDCSDVSNGTIKANTTIDSEMQGEIKNCSFNMTTELRDKRQKMYSLFYRLDVVQLNDSYSNDSQYRLINCNTSAITQACPKVSFQPIPIHYCAPAGFAILECKDKEFNGTGKCKNVSTVQCTHGIKPVVSTQLLLNGSLAEGKVRIRSENITNNAKNIIVQFTKPVQINCTRPNNNTRKSVHI</sequence>
<dbReference type="InterPro" id="IPR036377">
    <property type="entry name" value="Gp120_core_sf"/>
</dbReference>
<dbReference type="GO" id="GO:0019062">
    <property type="term" value="P:virion attachment to host cell"/>
    <property type="evidence" value="ECO:0007669"/>
    <property type="project" value="UniProtKB-KW"/>
</dbReference>
<evidence type="ECO:0000256" key="12">
    <source>
        <dbReference type="ARBA" id="ARBA00023157"/>
    </source>
</evidence>
<organismHost>
    <name type="scientific">Homo sapiens</name>
    <name type="common">Human</name>
    <dbReference type="NCBI Taxonomy" id="9606"/>
</organismHost>
<keyword evidence="10" id="KW-1164">Virus endocytosis by host</keyword>